<dbReference type="AlphaFoldDB" id="A0AA37MHR1"/>
<dbReference type="Pfam" id="PF13395">
    <property type="entry name" value="HNH_4"/>
    <property type="match status" value="1"/>
</dbReference>
<gene>
    <name evidence="2" type="ORF">CBA19CS42_17275</name>
</gene>
<evidence type="ECO:0000313" key="2">
    <source>
        <dbReference type="EMBL" id="GJH26293.1"/>
    </source>
</evidence>
<sequence>MSTSLPPPSPEAQLAFLVKLQRLFAEGDFTATYKFALLISFAELAVEHGADDGAELTLTTRQIAERFVYLYWKHAAPYGTGRAGSEPGVLVQNLGVQAAVLSAIAEFRANTAASSALQASSLPSYGLLLSKVASVVSAQPLTYLQNFAGVTDPFLYERKSRGSVTLKSGVSYCLRRFYPLVEQMARTRWVAHIKANRRNHLILGNADDLEDFLFSSSRQSLAIISAQLRKLDGPRCFYCEEGLNDTDVDHFVPFSLYSRDLAHNFVLAHPACNRSKSDTLAARPHLERWLERLVLKEQQLAEIGLLAGVSGDKEIVRRIATWGYKAANDTGGRAWLSPMTYENVDSLYVSLLSGH</sequence>
<dbReference type="EMBL" id="BPUS01000006">
    <property type="protein sequence ID" value="GJH26293.1"/>
    <property type="molecule type" value="Genomic_DNA"/>
</dbReference>
<comment type="caution">
    <text evidence="2">The sequence shown here is derived from an EMBL/GenBank/DDBJ whole genome shotgun (WGS) entry which is preliminary data.</text>
</comment>
<dbReference type="Gene3D" id="1.10.30.50">
    <property type="match status" value="1"/>
</dbReference>
<name>A0AA37MHR1_9BURK</name>
<dbReference type="CDD" id="cd00085">
    <property type="entry name" value="HNHc"/>
    <property type="match status" value="1"/>
</dbReference>
<dbReference type="GO" id="GO:0004519">
    <property type="term" value="F:endonuclease activity"/>
    <property type="evidence" value="ECO:0007669"/>
    <property type="project" value="UniProtKB-KW"/>
</dbReference>
<keyword evidence="2" id="KW-0255">Endonuclease</keyword>
<dbReference type="InterPro" id="IPR003615">
    <property type="entry name" value="HNH_nuc"/>
</dbReference>
<evidence type="ECO:0000313" key="3">
    <source>
        <dbReference type="Proteomes" id="UP001055111"/>
    </source>
</evidence>
<dbReference type="RefSeq" id="WP_238212883.1">
    <property type="nucleotide sequence ID" value="NZ_BPUS01000006.1"/>
</dbReference>
<organism evidence="2 3">
    <name type="scientific">Caballeronia novacaledonica</name>
    <dbReference type="NCBI Taxonomy" id="1544861"/>
    <lineage>
        <taxon>Bacteria</taxon>
        <taxon>Pseudomonadati</taxon>
        <taxon>Pseudomonadota</taxon>
        <taxon>Betaproteobacteria</taxon>
        <taxon>Burkholderiales</taxon>
        <taxon>Burkholderiaceae</taxon>
        <taxon>Caballeronia</taxon>
    </lineage>
</organism>
<reference evidence="2" key="1">
    <citation type="submission" date="2022-09" db="EMBL/GenBank/DDBJ databases">
        <title>Isolation and characterization of 3-chlorobenzoate degrading bacteria from soils in Shizuoka.</title>
        <authorList>
            <person name="Ifat A."/>
            <person name="Ogawa N."/>
            <person name="Kimbara K."/>
            <person name="Moriuchi R."/>
            <person name="Dohra H."/>
            <person name="Shintani M."/>
        </authorList>
    </citation>
    <scope>NUCLEOTIDE SEQUENCE</scope>
    <source>
        <strain evidence="2">19CS4-2</strain>
    </source>
</reference>
<proteinExistence type="predicted"/>
<feature type="domain" description="HNH nuclease" evidence="1">
    <location>
        <begin position="223"/>
        <end position="274"/>
    </location>
</feature>
<accession>A0AA37MHR1</accession>
<protein>
    <submittedName>
        <fullName evidence="2">HNH endonuclease</fullName>
    </submittedName>
</protein>
<dbReference type="SMART" id="SM00507">
    <property type="entry name" value="HNHc"/>
    <property type="match status" value="1"/>
</dbReference>
<dbReference type="Proteomes" id="UP001055111">
    <property type="component" value="Unassembled WGS sequence"/>
</dbReference>
<keyword evidence="2" id="KW-0540">Nuclease</keyword>
<evidence type="ECO:0000259" key="1">
    <source>
        <dbReference type="SMART" id="SM00507"/>
    </source>
</evidence>
<keyword evidence="2" id="KW-0378">Hydrolase</keyword>